<dbReference type="EMBL" id="JAGHQM010001674">
    <property type="protein sequence ID" value="KAH0552968.1"/>
    <property type="molecule type" value="Genomic_DNA"/>
</dbReference>
<dbReference type="AlphaFoldDB" id="A0A9P8IIT3"/>
<feature type="compositionally biased region" description="Polar residues" evidence="1">
    <location>
        <begin position="1"/>
        <end position="18"/>
    </location>
</feature>
<dbReference type="Proteomes" id="UP000750711">
    <property type="component" value="Unassembled WGS sequence"/>
</dbReference>
<protein>
    <submittedName>
        <fullName evidence="2">Uncharacterized protein</fullName>
    </submittedName>
</protein>
<keyword evidence="3" id="KW-1185">Reference proteome</keyword>
<proteinExistence type="predicted"/>
<gene>
    <name evidence="2" type="ORF">GP486_006835</name>
</gene>
<evidence type="ECO:0000313" key="3">
    <source>
        <dbReference type="Proteomes" id="UP000750711"/>
    </source>
</evidence>
<feature type="region of interest" description="Disordered" evidence="1">
    <location>
        <begin position="1"/>
        <end position="83"/>
    </location>
</feature>
<name>A0A9P8IIT3_9PEZI</name>
<reference evidence="2" key="1">
    <citation type="submission" date="2021-03" db="EMBL/GenBank/DDBJ databases">
        <title>Comparative genomics and phylogenomic investigation of the class Geoglossomycetes provide insights into ecological specialization and systematics.</title>
        <authorList>
            <person name="Melie T."/>
            <person name="Pirro S."/>
            <person name="Miller A.N."/>
            <person name="Quandt A."/>
        </authorList>
    </citation>
    <scope>NUCLEOTIDE SEQUENCE</scope>
    <source>
        <strain evidence="2">CAQ_001_2017</strain>
    </source>
</reference>
<evidence type="ECO:0000256" key="1">
    <source>
        <dbReference type="SAM" id="MobiDB-lite"/>
    </source>
</evidence>
<organism evidence="2 3">
    <name type="scientific">Trichoglossum hirsutum</name>
    <dbReference type="NCBI Taxonomy" id="265104"/>
    <lineage>
        <taxon>Eukaryota</taxon>
        <taxon>Fungi</taxon>
        <taxon>Dikarya</taxon>
        <taxon>Ascomycota</taxon>
        <taxon>Pezizomycotina</taxon>
        <taxon>Geoglossomycetes</taxon>
        <taxon>Geoglossales</taxon>
        <taxon>Geoglossaceae</taxon>
        <taxon>Trichoglossum</taxon>
    </lineage>
</organism>
<evidence type="ECO:0000313" key="2">
    <source>
        <dbReference type="EMBL" id="KAH0552968.1"/>
    </source>
</evidence>
<comment type="caution">
    <text evidence="2">The sequence shown here is derived from an EMBL/GenBank/DDBJ whole genome shotgun (WGS) entry which is preliminary data.</text>
</comment>
<sequence length="185" mass="21237">MSAQRRPTSKKPTAGTTKDTYDASRQLATEEEVAEALRHFEKTQHEEHEEATRRPAACSATMTRKETLCQRADNEDEEAPGLTEAEFYEKLKDPKTLYQEILQNKLQGNADAYPTEDLRIIYTAGRVSRDALALISPRLSAVNHHAYETIDELYEYLYELYGDPNKERNVRQSFKDLAMKKGQSF</sequence>
<accession>A0A9P8IIT3</accession>
<feature type="compositionally biased region" description="Basic and acidic residues" evidence="1">
    <location>
        <begin position="35"/>
        <end position="53"/>
    </location>
</feature>